<evidence type="ECO:0000313" key="4">
    <source>
        <dbReference type="Proteomes" id="UP000758603"/>
    </source>
</evidence>
<feature type="transmembrane region" description="Helical" evidence="2">
    <location>
        <begin position="180"/>
        <end position="207"/>
    </location>
</feature>
<evidence type="ECO:0000256" key="1">
    <source>
        <dbReference type="SAM" id="MobiDB-lite"/>
    </source>
</evidence>
<dbReference type="Proteomes" id="UP000758603">
    <property type="component" value="Unassembled WGS sequence"/>
</dbReference>
<reference evidence="3" key="1">
    <citation type="journal article" date="2021" name="Nat. Commun.">
        <title>Genetic determinants of endophytism in the Arabidopsis root mycobiome.</title>
        <authorList>
            <person name="Mesny F."/>
            <person name="Miyauchi S."/>
            <person name="Thiergart T."/>
            <person name="Pickel B."/>
            <person name="Atanasova L."/>
            <person name="Karlsson M."/>
            <person name="Huettel B."/>
            <person name="Barry K.W."/>
            <person name="Haridas S."/>
            <person name="Chen C."/>
            <person name="Bauer D."/>
            <person name="Andreopoulos W."/>
            <person name="Pangilinan J."/>
            <person name="LaButti K."/>
            <person name="Riley R."/>
            <person name="Lipzen A."/>
            <person name="Clum A."/>
            <person name="Drula E."/>
            <person name="Henrissat B."/>
            <person name="Kohler A."/>
            <person name="Grigoriev I.V."/>
            <person name="Martin F.M."/>
            <person name="Hacquard S."/>
        </authorList>
    </citation>
    <scope>NUCLEOTIDE SEQUENCE</scope>
    <source>
        <strain evidence="3">MPI-SDFR-AT-0073</strain>
    </source>
</reference>
<dbReference type="OrthoDB" id="4777114at2759"/>
<dbReference type="GeneID" id="70136676"/>
<accession>A0A9P8UEB1</accession>
<feature type="region of interest" description="Disordered" evidence="1">
    <location>
        <begin position="446"/>
        <end position="484"/>
    </location>
</feature>
<dbReference type="AlphaFoldDB" id="A0A9P8UEB1"/>
<evidence type="ECO:0000256" key="2">
    <source>
        <dbReference type="SAM" id="Phobius"/>
    </source>
</evidence>
<keyword evidence="2" id="KW-1133">Transmembrane helix</keyword>
<sequence>MPRLREITSKTKTSSLSEAQVTTAPQVTMPAVVPVERPNSDDFIMGQNTCGFTSGTTITCTDPTNYCMNIGEYRGCCAGSLDECSATIYTTCQQGLGAAYEPHVLYCTGGSPSCMTHYYTTDASPGSTYANVACGTMDLFGQLYPFPPELITTTLDVHPVASTVPATEITESNGTNNRTVAVGAVVGAIVGAIILVVLLIITTVFVARRKRIQAQLSTSAAAVAMSNNRVTPDTLPPMSEAERRRHLRLSTIPEVLSPTSPIGAKGTGKMSRLKSIRRSYGPDWPLGTSDPLESHPVPPPPPPSMQQTPNMEKLQSETRSVPTLSSPSAPATRSPPPQQQQQQQPQSPESHSSKVSPPTPDSTKMMLQSPRLSYHPLSPLDAAFNDEVDSRVSRHGGARPPNAEIIDDGLGEVSPIDDDGHLMDNRLSLISMPSLRGDIDLIDDIVSPVSPEKEDDREEGTSRGGDVSPITVSPTESRRNSLES</sequence>
<organism evidence="3 4">
    <name type="scientific">Truncatella angustata</name>
    <dbReference type="NCBI Taxonomy" id="152316"/>
    <lineage>
        <taxon>Eukaryota</taxon>
        <taxon>Fungi</taxon>
        <taxon>Dikarya</taxon>
        <taxon>Ascomycota</taxon>
        <taxon>Pezizomycotina</taxon>
        <taxon>Sordariomycetes</taxon>
        <taxon>Xylariomycetidae</taxon>
        <taxon>Amphisphaeriales</taxon>
        <taxon>Sporocadaceae</taxon>
        <taxon>Truncatella</taxon>
    </lineage>
</organism>
<protein>
    <submittedName>
        <fullName evidence="3">Uncharacterized protein</fullName>
    </submittedName>
</protein>
<proteinExistence type="predicted"/>
<keyword evidence="4" id="KW-1185">Reference proteome</keyword>
<evidence type="ECO:0000313" key="3">
    <source>
        <dbReference type="EMBL" id="KAH6648318.1"/>
    </source>
</evidence>
<feature type="region of interest" description="Disordered" evidence="1">
    <location>
        <begin position="249"/>
        <end position="412"/>
    </location>
</feature>
<feature type="compositionally biased region" description="Polar residues" evidence="1">
    <location>
        <begin position="10"/>
        <end position="21"/>
    </location>
</feature>
<dbReference type="RefSeq" id="XP_045954825.1">
    <property type="nucleotide sequence ID" value="XM_046107785.1"/>
</dbReference>
<gene>
    <name evidence="3" type="ORF">BKA67DRAFT_661304</name>
</gene>
<name>A0A9P8UEB1_9PEZI</name>
<feature type="region of interest" description="Disordered" evidence="1">
    <location>
        <begin position="1"/>
        <end position="21"/>
    </location>
</feature>
<comment type="caution">
    <text evidence="3">The sequence shown here is derived from an EMBL/GenBank/DDBJ whole genome shotgun (WGS) entry which is preliminary data.</text>
</comment>
<keyword evidence="2" id="KW-0812">Transmembrane</keyword>
<dbReference type="EMBL" id="JAGPXC010000007">
    <property type="protein sequence ID" value="KAH6648318.1"/>
    <property type="molecule type" value="Genomic_DNA"/>
</dbReference>
<feature type="compositionally biased region" description="Low complexity" evidence="1">
    <location>
        <begin position="339"/>
        <end position="350"/>
    </location>
</feature>
<feature type="compositionally biased region" description="Low complexity" evidence="1">
    <location>
        <begin position="322"/>
        <end position="332"/>
    </location>
</feature>
<keyword evidence="2" id="KW-0472">Membrane</keyword>